<dbReference type="RefSeq" id="XP_019019853.1">
    <property type="nucleotide sequence ID" value="XM_019165082.1"/>
</dbReference>
<accession>A0A1E3NRN3</accession>
<feature type="coiled-coil region" evidence="1">
    <location>
        <begin position="12"/>
        <end position="84"/>
    </location>
</feature>
<dbReference type="EMBL" id="KV454001">
    <property type="protein sequence ID" value="ODQ48740.1"/>
    <property type="molecule type" value="Genomic_DNA"/>
</dbReference>
<keyword evidence="1" id="KW-0175">Coiled coil</keyword>
<keyword evidence="4" id="KW-1185">Reference proteome</keyword>
<gene>
    <name evidence="3" type="ORF">PICMEDRAFT_9266</name>
</gene>
<protein>
    <submittedName>
        <fullName evidence="3">Uncharacterized protein</fullName>
    </submittedName>
</protein>
<dbReference type="Proteomes" id="UP000094455">
    <property type="component" value="Unassembled WGS sequence"/>
</dbReference>
<feature type="region of interest" description="Disordered" evidence="2">
    <location>
        <begin position="569"/>
        <end position="596"/>
    </location>
</feature>
<evidence type="ECO:0000313" key="3">
    <source>
        <dbReference type="EMBL" id="ODQ48740.1"/>
    </source>
</evidence>
<evidence type="ECO:0000256" key="2">
    <source>
        <dbReference type="SAM" id="MobiDB-lite"/>
    </source>
</evidence>
<dbReference type="AlphaFoldDB" id="A0A1E3NRN3"/>
<proteinExistence type="predicted"/>
<evidence type="ECO:0000256" key="1">
    <source>
        <dbReference type="SAM" id="Coils"/>
    </source>
</evidence>
<name>A0A1E3NRN3_9ASCO</name>
<organism evidence="3 4">
    <name type="scientific">Pichia membranifaciens NRRL Y-2026</name>
    <dbReference type="NCBI Taxonomy" id="763406"/>
    <lineage>
        <taxon>Eukaryota</taxon>
        <taxon>Fungi</taxon>
        <taxon>Dikarya</taxon>
        <taxon>Ascomycota</taxon>
        <taxon>Saccharomycotina</taxon>
        <taxon>Pichiomycetes</taxon>
        <taxon>Pichiales</taxon>
        <taxon>Pichiaceae</taxon>
        <taxon>Pichia</taxon>
    </lineage>
</organism>
<reference evidence="3 4" key="1">
    <citation type="journal article" date="2016" name="Proc. Natl. Acad. Sci. U.S.A.">
        <title>Comparative genomics of biotechnologically important yeasts.</title>
        <authorList>
            <person name="Riley R."/>
            <person name="Haridas S."/>
            <person name="Wolfe K.H."/>
            <person name="Lopes M.R."/>
            <person name="Hittinger C.T."/>
            <person name="Goeker M."/>
            <person name="Salamov A.A."/>
            <person name="Wisecaver J.H."/>
            <person name="Long T.M."/>
            <person name="Calvey C.H."/>
            <person name="Aerts A.L."/>
            <person name="Barry K.W."/>
            <person name="Choi C."/>
            <person name="Clum A."/>
            <person name="Coughlan A.Y."/>
            <person name="Deshpande S."/>
            <person name="Douglass A.P."/>
            <person name="Hanson S.J."/>
            <person name="Klenk H.-P."/>
            <person name="LaButti K.M."/>
            <person name="Lapidus A."/>
            <person name="Lindquist E.A."/>
            <person name="Lipzen A.M."/>
            <person name="Meier-Kolthoff J.P."/>
            <person name="Ohm R.A."/>
            <person name="Otillar R.P."/>
            <person name="Pangilinan J.L."/>
            <person name="Peng Y."/>
            <person name="Rokas A."/>
            <person name="Rosa C.A."/>
            <person name="Scheuner C."/>
            <person name="Sibirny A.A."/>
            <person name="Slot J.C."/>
            <person name="Stielow J.B."/>
            <person name="Sun H."/>
            <person name="Kurtzman C.P."/>
            <person name="Blackwell M."/>
            <person name="Grigoriev I.V."/>
            <person name="Jeffries T.W."/>
        </authorList>
    </citation>
    <scope>NUCLEOTIDE SEQUENCE [LARGE SCALE GENOMIC DNA]</scope>
    <source>
        <strain evidence="3 4">NRRL Y-2026</strain>
    </source>
</reference>
<dbReference type="GeneID" id="30181769"/>
<dbReference type="OrthoDB" id="3987925at2759"/>
<evidence type="ECO:0000313" key="4">
    <source>
        <dbReference type="Proteomes" id="UP000094455"/>
    </source>
</evidence>
<sequence>MPVMPSGYWQEMSALNRESQSVLTQNESLQNRLKDLNQQMNAKDTELYNLGTRLENLDIFEQHLTSLNLRCEFLDKQVTNLESKQKVSPPLFNTNLHLAKMRATPGLKGFKDRSCLNIEWRTTETTFENLCTEFKYLKEQLTIANNHIQLDSSHDDSLLSHSSTNRSTSLFSETEIPSMDDACSSLVISTSKEDQFTSNFANTDLNPQAKKKKLLKMESFLNFAETENNNKETNKEKESHNIGPLRGFNINTIHDNPLFESNSLTHLDGEENIPKPELPLGRKAPTKPIKKKLELISLPCITEENQSLCEVNNCVDQENITFEHHNPVLNKNNGYKEISILHDQKSHRRHSSLPETSSLDGNNLILASDESIRHFMSHETGLNSKYANHKKFNISDFLFVKPNEPRDKSGPNTMDQLELRDPCIISSSPFSTFKASYIDDESFYGGSEDNNKFSTQCVNSHHIDSDSDSDESYGDENATPLILKKESRLSLYKCKSHESIFSAMTKHTKDFPMRERNLDLKAQTMKWLKPNNPTVSFSTQPFITSNNVAFKNNAHDDIINILHSGANLGTELDPQTPTGIRSESPEKSIPSNTFSSPMPIKSIGSEEFNNNSDGISSWFSNFIPNSAFTNPEVGKLIGQPSAKSLDVKGGLSRSRGKPTSFTLTPINFRKVRANINGPSSSLIINKNGERIISHGYGSSFNNSVISSRISHGALRDALESEII</sequence>